<name>A0A0E9X1D6_ANGAN</name>
<sequence length="113" mass="12795">MQQHTVANTKHRKLILITQGIFPLNTGEKKHSTQETCSLNTENMGTQHRKRIHTMQETRPHNIHPHNTGNTSTAREETRQHNTGNTSTASEETRPHNTGNTSTYCSIGLWGRV</sequence>
<reference evidence="2" key="1">
    <citation type="submission" date="2014-11" db="EMBL/GenBank/DDBJ databases">
        <authorList>
            <person name="Amaro Gonzalez C."/>
        </authorList>
    </citation>
    <scope>NUCLEOTIDE SEQUENCE</scope>
</reference>
<proteinExistence type="predicted"/>
<feature type="compositionally biased region" description="Polar residues" evidence="1">
    <location>
        <begin position="81"/>
        <end position="102"/>
    </location>
</feature>
<dbReference type="AlphaFoldDB" id="A0A0E9X1D6"/>
<feature type="region of interest" description="Disordered" evidence="1">
    <location>
        <begin position="56"/>
        <end position="102"/>
    </location>
</feature>
<evidence type="ECO:0000313" key="2">
    <source>
        <dbReference type="EMBL" id="JAH96547.1"/>
    </source>
</evidence>
<organism evidence="2">
    <name type="scientific">Anguilla anguilla</name>
    <name type="common">European freshwater eel</name>
    <name type="synonym">Muraena anguilla</name>
    <dbReference type="NCBI Taxonomy" id="7936"/>
    <lineage>
        <taxon>Eukaryota</taxon>
        <taxon>Metazoa</taxon>
        <taxon>Chordata</taxon>
        <taxon>Craniata</taxon>
        <taxon>Vertebrata</taxon>
        <taxon>Euteleostomi</taxon>
        <taxon>Actinopterygii</taxon>
        <taxon>Neopterygii</taxon>
        <taxon>Teleostei</taxon>
        <taxon>Anguilliformes</taxon>
        <taxon>Anguillidae</taxon>
        <taxon>Anguilla</taxon>
    </lineage>
</organism>
<accession>A0A0E9X1D6</accession>
<protein>
    <submittedName>
        <fullName evidence="2">Uncharacterized protein</fullName>
    </submittedName>
</protein>
<dbReference type="EMBL" id="GBXM01012030">
    <property type="protein sequence ID" value="JAH96547.1"/>
    <property type="molecule type" value="Transcribed_RNA"/>
</dbReference>
<reference evidence="2" key="2">
    <citation type="journal article" date="2015" name="Fish Shellfish Immunol.">
        <title>Early steps in the European eel (Anguilla anguilla)-Vibrio vulnificus interaction in the gills: Role of the RtxA13 toxin.</title>
        <authorList>
            <person name="Callol A."/>
            <person name="Pajuelo D."/>
            <person name="Ebbesson L."/>
            <person name="Teles M."/>
            <person name="MacKenzie S."/>
            <person name="Amaro C."/>
        </authorList>
    </citation>
    <scope>NUCLEOTIDE SEQUENCE</scope>
</reference>
<evidence type="ECO:0000256" key="1">
    <source>
        <dbReference type="SAM" id="MobiDB-lite"/>
    </source>
</evidence>